<dbReference type="PATRIC" id="fig|1229758.3.peg.797"/>
<keyword evidence="2" id="KW-0808">Transferase</keyword>
<reference evidence="2 3" key="1">
    <citation type="journal article" date="2012" name="J. Bacteriol.">
        <title>Complete genome sequence of Leuconostoc carnosum strain JB16, isolated from Kimchi.</title>
        <authorList>
            <person name="Jung J.Y."/>
            <person name="Lee S.H."/>
            <person name="Jeon C.O."/>
        </authorList>
    </citation>
    <scope>NUCLEOTIDE SEQUENCE [LARGE SCALE GENOMIC DNA]</scope>
    <source>
        <strain evidence="2 3">JB16</strain>
    </source>
</reference>
<dbReference type="CDD" id="cd04301">
    <property type="entry name" value="NAT_SF"/>
    <property type="match status" value="1"/>
</dbReference>
<dbReference type="GO" id="GO:0016747">
    <property type="term" value="F:acyltransferase activity, transferring groups other than amino-acyl groups"/>
    <property type="evidence" value="ECO:0007669"/>
    <property type="project" value="InterPro"/>
</dbReference>
<dbReference type="InterPro" id="IPR000182">
    <property type="entry name" value="GNAT_dom"/>
</dbReference>
<sequence length="198" mass="23156">MIIDTIDKQMIYLSNVPEQLSELIFNGFKNKFTAKLFKDSTAKDIAYLLAKYVSSSKKEQLIIARQDDEICGCLFYSDDQDHSLYELIKKEYSGFMKIKVFLFFLVLEHRPVKNETYVEFLVGSDQHRRRGVGTQLIQKCKDIAITKKVTLYVAANNTSAIDLYQKNDFRTQIVQNSMLSGKIINNKKWYFMTWENLK</sequence>
<organism evidence="2 3">
    <name type="scientific">Leuconostoc carnosum (strain JB16)</name>
    <dbReference type="NCBI Taxonomy" id="1229758"/>
    <lineage>
        <taxon>Bacteria</taxon>
        <taxon>Bacillati</taxon>
        <taxon>Bacillota</taxon>
        <taxon>Bacilli</taxon>
        <taxon>Lactobacillales</taxon>
        <taxon>Lactobacillaceae</taxon>
        <taxon>Leuconostoc</taxon>
    </lineage>
</organism>
<dbReference type="Proteomes" id="UP000006299">
    <property type="component" value="Chromosome"/>
</dbReference>
<evidence type="ECO:0000259" key="1">
    <source>
        <dbReference type="PROSITE" id="PS51186"/>
    </source>
</evidence>
<protein>
    <submittedName>
        <fullName evidence="2">Acetyltransferase</fullName>
    </submittedName>
</protein>
<evidence type="ECO:0000313" key="3">
    <source>
        <dbReference type="Proteomes" id="UP000006299"/>
    </source>
</evidence>
<dbReference type="InterPro" id="IPR016181">
    <property type="entry name" value="Acyl_CoA_acyltransferase"/>
</dbReference>
<name>K0DA66_LEUCJ</name>
<proteinExistence type="predicted"/>
<dbReference type="Pfam" id="PF00583">
    <property type="entry name" value="Acetyltransf_1"/>
    <property type="match status" value="1"/>
</dbReference>
<feature type="domain" description="N-acetyltransferase" evidence="1">
    <location>
        <begin position="11"/>
        <end position="198"/>
    </location>
</feature>
<keyword evidence="3" id="KW-1185">Reference proteome</keyword>
<dbReference type="SUPFAM" id="SSF55729">
    <property type="entry name" value="Acyl-CoA N-acyltransferases (Nat)"/>
    <property type="match status" value="1"/>
</dbReference>
<dbReference type="PROSITE" id="PS51186">
    <property type="entry name" value="GNAT"/>
    <property type="match status" value="1"/>
</dbReference>
<dbReference type="Gene3D" id="3.40.630.30">
    <property type="match status" value="1"/>
</dbReference>
<dbReference type="HOGENOM" id="CLU_119489_0_0_9"/>
<dbReference type="eggNOG" id="COG0456">
    <property type="taxonomic scope" value="Bacteria"/>
</dbReference>
<evidence type="ECO:0000313" key="2">
    <source>
        <dbReference type="EMBL" id="AFT81708.1"/>
    </source>
</evidence>
<accession>K0DA66</accession>
<gene>
    <name evidence="2" type="ordered locus">C270_03985</name>
</gene>
<dbReference type="STRING" id="1229758.C270_03985"/>
<dbReference type="RefSeq" id="WP_014974320.1">
    <property type="nucleotide sequence ID" value="NC_018673.1"/>
</dbReference>
<dbReference type="EMBL" id="CP003851">
    <property type="protein sequence ID" value="AFT81708.1"/>
    <property type="molecule type" value="Genomic_DNA"/>
</dbReference>
<dbReference type="AlphaFoldDB" id="K0DA66"/>
<dbReference type="KEGG" id="lcn:C270_03985"/>